<keyword evidence="7" id="KW-0460">Magnesium</keyword>
<dbReference type="EMBL" id="CP053097">
    <property type="protein sequence ID" value="QJR44291.1"/>
    <property type="molecule type" value="Genomic_DNA"/>
</dbReference>
<feature type="transmembrane region" description="Helical" evidence="11">
    <location>
        <begin position="811"/>
        <end position="832"/>
    </location>
</feature>
<dbReference type="InterPro" id="IPR023298">
    <property type="entry name" value="ATPase_P-typ_TM_dom_sf"/>
</dbReference>
<dbReference type="FunFam" id="3.40.50.1000:FF:000028">
    <property type="entry name" value="Calcium-transporting P-type ATPase, putative"/>
    <property type="match status" value="1"/>
</dbReference>
<keyword evidence="5" id="KW-0547">Nucleotide-binding</keyword>
<dbReference type="InterPro" id="IPR006068">
    <property type="entry name" value="ATPase_P-typ_cation-transptr_C"/>
</dbReference>
<feature type="transmembrane region" description="Helical" evidence="11">
    <location>
        <begin position="51"/>
        <end position="72"/>
    </location>
</feature>
<evidence type="ECO:0000256" key="3">
    <source>
        <dbReference type="ARBA" id="ARBA00022692"/>
    </source>
</evidence>
<feature type="transmembrane region" description="Helical" evidence="11">
    <location>
        <begin position="253"/>
        <end position="274"/>
    </location>
</feature>
<dbReference type="InterPro" id="IPR004014">
    <property type="entry name" value="ATPase_P-typ_cation-transptr_N"/>
</dbReference>
<feature type="transmembrane region" description="Helical" evidence="11">
    <location>
        <begin position="680"/>
        <end position="702"/>
    </location>
</feature>
<dbReference type="Gene3D" id="1.20.1110.10">
    <property type="entry name" value="Calcium-transporting ATPase, transmembrane domain"/>
    <property type="match status" value="1"/>
</dbReference>
<evidence type="ECO:0000256" key="11">
    <source>
        <dbReference type="SAM" id="Phobius"/>
    </source>
</evidence>
<organism evidence="13 14">
    <name type="scientific">Mycoplasma miroungirhinis</name>
    <dbReference type="NCBI Taxonomy" id="754516"/>
    <lineage>
        <taxon>Bacteria</taxon>
        <taxon>Bacillati</taxon>
        <taxon>Mycoplasmatota</taxon>
        <taxon>Mollicutes</taxon>
        <taxon>Mycoplasmataceae</taxon>
        <taxon>Mycoplasma</taxon>
    </lineage>
</organism>
<dbReference type="PROSITE" id="PS00154">
    <property type="entry name" value="ATPASE_E1_E2"/>
    <property type="match status" value="1"/>
</dbReference>
<keyword evidence="14" id="KW-1185">Reference proteome</keyword>
<evidence type="ECO:0000256" key="1">
    <source>
        <dbReference type="ARBA" id="ARBA00004141"/>
    </source>
</evidence>
<dbReference type="SFLD" id="SFLDG00002">
    <property type="entry name" value="C1.7:_P-type_atpase_like"/>
    <property type="match status" value="1"/>
</dbReference>
<evidence type="ECO:0000313" key="13">
    <source>
        <dbReference type="EMBL" id="QJR44291.1"/>
    </source>
</evidence>
<feature type="transmembrane region" description="Helical" evidence="11">
    <location>
        <begin position="885"/>
        <end position="905"/>
    </location>
</feature>
<dbReference type="RefSeq" id="WP_171113216.1">
    <property type="nucleotide sequence ID" value="NZ_CP053097.1"/>
</dbReference>
<dbReference type="GO" id="GO:0005524">
    <property type="term" value="F:ATP binding"/>
    <property type="evidence" value="ECO:0007669"/>
    <property type="project" value="UniProtKB-KW"/>
</dbReference>
<proteinExistence type="inferred from homology"/>
<evidence type="ECO:0000256" key="7">
    <source>
        <dbReference type="ARBA" id="ARBA00022842"/>
    </source>
</evidence>
<comment type="subcellular location">
    <subcellularLocation>
        <location evidence="1">Membrane</location>
        <topology evidence="1">Multi-pass membrane protein</topology>
    </subcellularLocation>
</comment>
<evidence type="ECO:0000256" key="9">
    <source>
        <dbReference type="ARBA" id="ARBA00022989"/>
    </source>
</evidence>
<dbReference type="SMART" id="SM00831">
    <property type="entry name" value="Cation_ATPase_N"/>
    <property type="match status" value="1"/>
</dbReference>
<dbReference type="KEGG" id="mmio:HLA92_02505"/>
<evidence type="ECO:0000256" key="4">
    <source>
        <dbReference type="ARBA" id="ARBA00022723"/>
    </source>
</evidence>
<dbReference type="InterPro" id="IPR059000">
    <property type="entry name" value="ATPase_P-type_domA"/>
</dbReference>
<keyword evidence="10 11" id="KW-0472">Membrane</keyword>
<dbReference type="Proteomes" id="UP000502118">
    <property type="component" value="Chromosome"/>
</dbReference>
<keyword evidence="4" id="KW-0479">Metal-binding</keyword>
<evidence type="ECO:0000256" key="8">
    <source>
        <dbReference type="ARBA" id="ARBA00022967"/>
    </source>
</evidence>
<dbReference type="SUPFAM" id="SSF81665">
    <property type="entry name" value="Calcium ATPase, transmembrane domain M"/>
    <property type="match status" value="1"/>
</dbReference>
<evidence type="ECO:0000313" key="14">
    <source>
        <dbReference type="Proteomes" id="UP000502118"/>
    </source>
</evidence>
<evidence type="ECO:0000256" key="10">
    <source>
        <dbReference type="ARBA" id="ARBA00023136"/>
    </source>
</evidence>
<protein>
    <submittedName>
        <fullName evidence="13">Cation-translocating P-type ATPase</fullName>
    </submittedName>
</protein>
<dbReference type="InterPro" id="IPR001757">
    <property type="entry name" value="P_typ_ATPase"/>
</dbReference>
<name>A0A6M4JII3_9MOLU</name>
<dbReference type="SUPFAM" id="SSF81653">
    <property type="entry name" value="Calcium ATPase, transduction domain A"/>
    <property type="match status" value="1"/>
</dbReference>
<evidence type="ECO:0000256" key="6">
    <source>
        <dbReference type="ARBA" id="ARBA00022840"/>
    </source>
</evidence>
<evidence type="ECO:0000256" key="2">
    <source>
        <dbReference type="ARBA" id="ARBA00005675"/>
    </source>
</evidence>
<dbReference type="FunFam" id="3.40.50.1000:FF:000001">
    <property type="entry name" value="Phospholipid-transporting ATPase IC"/>
    <property type="match status" value="1"/>
</dbReference>
<dbReference type="Pfam" id="PF13246">
    <property type="entry name" value="Cation_ATPase"/>
    <property type="match status" value="1"/>
</dbReference>
<evidence type="ECO:0000256" key="5">
    <source>
        <dbReference type="ARBA" id="ARBA00022741"/>
    </source>
</evidence>
<sequence length="936" mass="104793">MKNIQDLNTNPKLGLNDSQINDNQIKYGKNILEEKKKRSIFLFFLEQFKDLMVILLLIATIISFGLAIYQGINQQWNWNSELTISFIEPCIILIVVVANAIIGTIQEIKSQKAVDALKNMSPMISKVIRNGKLQNIKSKDIVVGDILFIESGDVVGADGILLESHNLYCIESSLTGESVPSEKNANAVTDLTLPIADQKFKVFSSTSVSNGTGLVLITEVGKNTEIGKISKLLNEQKTNLTPLQLKINKLGKIFGYSGIILFILSLIAQIIFQLTDTGNLKSTSFWSVSLVNSISLAVAAIPEGLVAFTTIILSLSVKQMANENAIVKNLMAVETLGSTAVICSDKTGTLTQNKMTVVDAWKNNTYLQNNNEFYDLFKLFSLCTEANIFKKENKIEEVGDPTEIALLHAYEKYTQLSVVDLKQNTTRLKNFPFDSERKLMSVIYKLNDKNILITKGAPESIFNLLEHKQNITEYQNIVDQWAKQGFRVLALATKKLQQNIDISNTNEIEIENNLQFEGLIAMIDPPRETSKESIDFCKKAGMKPIMITGDNLVTASAIAKELGILNEGDLAITSKELDQLSDEELEQNIQKYAVYARVAPKDKIRIVKAWQKLDQVVAMTGDGVNDAPALKAADIGCAMGITGTEVSKQASDLILVDDNFSTVVKAVSNGRKIYERIRNVIQNLLVTSVAEIILVVFGLLIFRSVFSQEIKNILNQNEHFQFFILSATQLLWINLFTHGFPAIALGIQNSKETYMNIRPHSKFESIFARRMGWDTLWQGIFIGILSLIGYYLAAIYALHTDTIKNDDFVKVASTVAFLIIGIGATFNSLNLMTKRSIFISNPLYYWKIYLSIIFSIVCLLLVVFIKPFAQVFNIFVDFSSYSTLILYSFGLVAIIIPVYTIYKLIINFIEKRYLKSDKITNFEIIKKPSKKFIKGQ</sequence>
<keyword evidence="9 11" id="KW-1133">Transmembrane helix</keyword>
<dbReference type="GO" id="GO:0005886">
    <property type="term" value="C:plasma membrane"/>
    <property type="evidence" value="ECO:0007669"/>
    <property type="project" value="TreeGrafter"/>
</dbReference>
<dbReference type="PRINTS" id="PR00119">
    <property type="entry name" value="CATATPASE"/>
</dbReference>
<feature type="transmembrane region" description="Helical" evidence="11">
    <location>
        <begin position="84"/>
        <end position="102"/>
    </location>
</feature>
<feature type="domain" description="Cation-transporting P-type ATPase N-terminal" evidence="12">
    <location>
        <begin position="5"/>
        <end position="68"/>
    </location>
</feature>
<dbReference type="Gene3D" id="3.40.1110.10">
    <property type="entry name" value="Calcium-transporting ATPase, cytoplasmic domain N"/>
    <property type="match status" value="1"/>
</dbReference>
<keyword evidence="6" id="KW-0067">ATP-binding</keyword>
<dbReference type="PRINTS" id="PR00120">
    <property type="entry name" value="HATPASE"/>
</dbReference>
<dbReference type="InterPro" id="IPR023214">
    <property type="entry name" value="HAD_sf"/>
</dbReference>
<dbReference type="InterPro" id="IPR044492">
    <property type="entry name" value="P_typ_ATPase_HD_dom"/>
</dbReference>
<dbReference type="InterPro" id="IPR018303">
    <property type="entry name" value="ATPase_P-typ_P_site"/>
</dbReference>
<dbReference type="AlphaFoldDB" id="A0A6M4JII3"/>
<dbReference type="SFLD" id="SFLDS00003">
    <property type="entry name" value="Haloacid_Dehalogenase"/>
    <property type="match status" value="1"/>
</dbReference>
<dbReference type="GO" id="GO:0005388">
    <property type="term" value="F:P-type calcium transporter activity"/>
    <property type="evidence" value="ECO:0007669"/>
    <property type="project" value="TreeGrafter"/>
</dbReference>
<dbReference type="GO" id="GO:0046872">
    <property type="term" value="F:metal ion binding"/>
    <property type="evidence" value="ECO:0007669"/>
    <property type="project" value="UniProtKB-KW"/>
</dbReference>
<feature type="transmembrane region" description="Helical" evidence="11">
    <location>
        <begin position="294"/>
        <end position="315"/>
    </location>
</feature>
<dbReference type="GO" id="GO:0016887">
    <property type="term" value="F:ATP hydrolysis activity"/>
    <property type="evidence" value="ECO:0007669"/>
    <property type="project" value="InterPro"/>
</dbReference>
<keyword evidence="3 11" id="KW-0812">Transmembrane</keyword>
<comment type="similarity">
    <text evidence="2">Belongs to the cation transport ATPase (P-type) (TC 3.A.3) family. Type IIA subfamily.</text>
</comment>
<accession>A0A6M4JII3</accession>
<dbReference type="InterPro" id="IPR036412">
    <property type="entry name" value="HAD-like_sf"/>
</dbReference>
<dbReference type="SUPFAM" id="SSF56784">
    <property type="entry name" value="HAD-like"/>
    <property type="match status" value="1"/>
</dbReference>
<dbReference type="NCBIfam" id="TIGR01494">
    <property type="entry name" value="ATPase_P-type"/>
    <property type="match status" value="3"/>
</dbReference>
<dbReference type="Gene3D" id="2.70.150.10">
    <property type="entry name" value="Calcium-transporting ATPase, cytoplasmic transduction domain A"/>
    <property type="match status" value="1"/>
</dbReference>
<evidence type="ECO:0000259" key="12">
    <source>
        <dbReference type="SMART" id="SM00831"/>
    </source>
</evidence>
<keyword evidence="8" id="KW-1278">Translocase</keyword>
<gene>
    <name evidence="13" type="ORF">HLA92_02505</name>
</gene>
<dbReference type="Pfam" id="PF00689">
    <property type="entry name" value="Cation_ATPase_C"/>
    <property type="match status" value="1"/>
</dbReference>
<dbReference type="Gene3D" id="3.40.50.1000">
    <property type="entry name" value="HAD superfamily/HAD-like"/>
    <property type="match status" value="1"/>
</dbReference>
<dbReference type="PANTHER" id="PTHR24093:SF506">
    <property type="entry name" value="CATION-TRANSPORTING ATPASE PMA1"/>
    <property type="match status" value="1"/>
</dbReference>
<dbReference type="SFLD" id="SFLDF00027">
    <property type="entry name" value="p-type_atpase"/>
    <property type="match status" value="1"/>
</dbReference>
<reference evidence="13 14" key="1">
    <citation type="submission" date="2020-05" db="EMBL/GenBank/DDBJ databases">
        <title>Novel Mycoplasma species detected in Mirounga angustirostris (northern elephant seal) from the USA.</title>
        <authorList>
            <person name="Volokhov D.V."/>
        </authorList>
    </citation>
    <scope>NUCLEOTIDE SEQUENCE [LARGE SCALE GENOMIC DNA]</scope>
    <source>
        <strain evidence="13 14">Mirounga ES2806-NAS</strain>
    </source>
</reference>
<dbReference type="Pfam" id="PF00690">
    <property type="entry name" value="Cation_ATPase_N"/>
    <property type="match status" value="1"/>
</dbReference>
<dbReference type="PANTHER" id="PTHR24093">
    <property type="entry name" value="CATION TRANSPORTING ATPASE"/>
    <property type="match status" value="1"/>
</dbReference>
<dbReference type="Pfam" id="PF00122">
    <property type="entry name" value="E1-E2_ATPase"/>
    <property type="match status" value="1"/>
</dbReference>
<dbReference type="InterPro" id="IPR023299">
    <property type="entry name" value="ATPase_P-typ_cyto_dom_N"/>
</dbReference>
<feature type="transmembrane region" description="Helical" evidence="11">
    <location>
        <begin position="722"/>
        <end position="747"/>
    </location>
</feature>
<feature type="transmembrane region" description="Helical" evidence="11">
    <location>
        <begin position="776"/>
        <end position="799"/>
    </location>
</feature>
<feature type="transmembrane region" description="Helical" evidence="11">
    <location>
        <begin position="844"/>
        <end position="865"/>
    </location>
</feature>
<dbReference type="InterPro" id="IPR008250">
    <property type="entry name" value="ATPase_P-typ_transduc_dom_A_sf"/>
</dbReference>